<dbReference type="EMBL" id="CAKMRJ010000002">
    <property type="protein sequence ID" value="CAH1416054.1"/>
    <property type="molecule type" value="Genomic_DNA"/>
</dbReference>
<evidence type="ECO:0000313" key="3">
    <source>
        <dbReference type="Proteomes" id="UP001157418"/>
    </source>
</evidence>
<sequence>MLGVRSRTSKILESELLQIPSPKLAGPISEFEPMDSGNEFELPPPFTDANTRPSAQRNAQPTGNPRIHS</sequence>
<evidence type="ECO:0000313" key="2">
    <source>
        <dbReference type="EMBL" id="CAH1416054.1"/>
    </source>
</evidence>
<accession>A0AAU9LRI6</accession>
<feature type="compositionally biased region" description="Polar residues" evidence="1">
    <location>
        <begin position="48"/>
        <end position="63"/>
    </location>
</feature>
<feature type="region of interest" description="Disordered" evidence="1">
    <location>
        <begin position="21"/>
        <end position="69"/>
    </location>
</feature>
<evidence type="ECO:0000256" key="1">
    <source>
        <dbReference type="SAM" id="MobiDB-lite"/>
    </source>
</evidence>
<protein>
    <submittedName>
        <fullName evidence="2">Uncharacterized protein</fullName>
    </submittedName>
</protein>
<name>A0AAU9LRI6_9ASTR</name>
<comment type="caution">
    <text evidence="2">The sequence shown here is derived from an EMBL/GenBank/DDBJ whole genome shotgun (WGS) entry which is preliminary data.</text>
</comment>
<keyword evidence="3" id="KW-1185">Reference proteome</keyword>
<dbReference type="AlphaFoldDB" id="A0AAU9LRI6"/>
<organism evidence="2 3">
    <name type="scientific">Lactuca virosa</name>
    <dbReference type="NCBI Taxonomy" id="75947"/>
    <lineage>
        <taxon>Eukaryota</taxon>
        <taxon>Viridiplantae</taxon>
        <taxon>Streptophyta</taxon>
        <taxon>Embryophyta</taxon>
        <taxon>Tracheophyta</taxon>
        <taxon>Spermatophyta</taxon>
        <taxon>Magnoliopsida</taxon>
        <taxon>eudicotyledons</taxon>
        <taxon>Gunneridae</taxon>
        <taxon>Pentapetalae</taxon>
        <taxon>asterids</taxon>
        <taxon>campanulids</taxon>
        <taxon>Asterales</taxon>
        <taxon>Asteraceae</taxon>
        <taxon>Cichorioideae</taxon>
        <taxon>Cichorieae</taxon>
        <taxon>Lactucinae</taxon>
        <taxon>Lactuca</taxon>
    </lineage>
</organism>
<dbReference type="Proteomes" id="UP001157418">
    <property type="component" value="Unassembled WGS sequence"/>
</dbReference>
<gene>
    <name evidence="2" type="ORF">LVIROSA_LOCUS3849</name>
</gene>
<proteinExistence type="predicted"/>
<reference evidence="2 3" key="1">
    <citation type="submission" date="2022-01" db="EMBL/GenBank/DDBJ databases">
        <authorList>
            <person name="Xiong W."/>
            <person name="Schranz E."/>
        </authorList>
    </citation>
    <scope>NUCLEOTIDE SEQUENCE [LARGE SCALE GENOMIC DNA]</scope>
</reference>